<dbReference type="PROSITE" id="PS50283">
    <property type="entry name" value="NA_SOLUT_SYMP_3"/>
    <property type="match status" value="1"/>
</dbReference>
<feature type="transmembrane region" description="Helical" evidence="12">
    <location>
        <begin position="270"/>
        <end position="294"/>
    </location>
</feature>
<keyword evidence="7" id="KW-0915">Sodium</keyword>
<evidence type="ECO:0000256" key="2">
    <source>
        <dbReference type="ARBA" id="ARBA00006434"/>
    </source>
</evidence>
<comment type="similarity">
    <text evidence="2 11">Belongs to the sodium:solute symporter (SSF) (TC 2.A.21) family.</text>
</comment>
<sequence length="469" mass="50549">MQPIDLAIIVLFLAGNTLFGLWHGKSNKSSKDYFLGNHNLPWIVSMLSIVASETSVLTFVSVPGLAYRGDWSFLQLAMGYIVGRVLVSFILLPMYFKHGVSSIYEIIGLRYGTGMQKVAAIVFLVTRTLGDAIRFLAAGVVVQVVTGWSLPLAVMIIGVVTLVYTLSGGIKAVVWLESFQFSLYLLGGILSIVFLLQSIDQGLPSIITSLLAAGKLNIINTDPHILTNPLTFISAFIGGILLSLSSHGVDYMMVQRVLGCKDLRSARKAMIGSGFFVFFQFSVFLLAGSLISVFMHGAPMEKDREFAFFIVHHLPAGLKGLLIAGVLSAAMSTHSSAINSLASSTVNDILGGKGSLGFSRVISLFWAVLLIVIALLFDTGSNAIVMVGLEIASFTYGGLLGLFLLSKNKRNFHAASLGAGLIASMGIVFVLKFMGLAWTWYISVSVLVNLLVTVGVDMIFFSKKDQAYQ</sequence>
<dbReference type="InterPro" id="IPR038377">
    <property type="entry name" value="Na/Glc_symporter_sf"/>
</dbReference>
<proteinExistence type="inferred from homology"/>
<evidence type="ECO:0000256" key="9">
    <source>
        <dbReference type="ARBA" id="ARBA00023136"/>
    </source>
</evidence>
<evidence type="ECO:0000256" key="6">
    <source>
        <dbReference type="ARBA" id="ARBA00022989"/>
    </source>
</evidence>
<dbReference type="EMBL" id="AASE01000003">
    <property type="protein sequence ID" value="EAT59543.1"/>
    <property type="molecule type" value="Genomic_DNA"/>
</dbReference>
<keyword evidence="4" id="KW-1003">Cell membrane</keyword>
<dbReference type="GO" id="GO:0015293">
    <property type="term" value="F:symporter activity"/>
    <property type="evidence" value="ECO:0007669"/>
    <property type="project" value="TreeGrafter"/>
</dbReference>
<accession>Q0YTL1</accession>
<feature type="transmembrane region" description="Helical" evidence="12">
    <location>
        <begin position="357"/>
        <end position="377"/>
    </location>
</feature>
<name>Q0YTL1_9CHLB</name>
<dbReference type="GO" id="GO:0005886">
    <property type="term" value="C:plasma membrane"/>
    <property type="evidence" value="ECO:0007669"/>
    <property type="project" value="UniProtKB-SubCell"/>
</dbReference>
<feature type="transmembrane region" description="Helical" evidence="12">
    <location>
        <begin position="42"/>
        <end position="67"/>
    </location>
</feature>
<dbReference type="GO" id="GO:0006814">
    <property type="term" value="P:sodium ion transport"/>
    <property type="evidence" value="ECO:0007669"/>
    <property type="project" value="UniProtKB-KW"/>
</dbReference>
<dbReference type="Proteomes" id="UP000004162">
    <property type="component" value="Unassembled WGS sequence"/>
</dbReference>
<protein>
    <submittedName>
        <fullName evidence="13">Na+/solute symporter</fullName>
    </submittedName>
</protein>
<evidence type="ECO:0000256" key="1">
    <source>
        <dbReference type="ARBA" id="ARBA00004651"/>
    </source>
</evidence>
<keyword evidence="9 12" id="KW-0472">Membrane</keyword>
<dbReference type="AlphaFoldDB" id="Q0YTL1"/>
<feature type="transmembrane region" description="Helical" evidence="12">
    <location>
        <begin position="73"/>
        <end position="96"/>
    </location>
</feature>
<feature type="transmembrane region" description="Helical" evidence="12">
    <location>
        <begin position="181"/>
        <end position="199"/>
    </location>
</feature>
<evidence type="ECO:0000256" key="12">
    <source>
        <dbReference type="SAM" id="Phobius"/>
    </source>
</evidence>
<organism evidence="13 14">
    <name type="scientific">Chlorobium ferrooxidans DSM 13031</name>
    <dbReference type="NCBI Taxonomy" id="377431"/>
    <lineage>
        <taxon>Bacteria</taxon>
        <taxon>Pseudomonadati</taxon>
        <taxon>Chlorobiota</taxon>
        <taxon>Chlorobiia</taxon>
        <taxon>Chlorobiales</taxon>
        <taxon>Chlorobiaceae</taxon>
        <taxon>Chlorobium/Pelodictyon group</taxon>
        <taxon>Chlorobium</taxon>
    </lineage>
</organism>
<keyword evidence="8" id="KW-0406">Ion transport</keyword>
<dbReference type="PANTHER" id="PTHR42985:SF47">
    <property type="entry name" value="INTEGRAL MEMBRANE TRANSPORT PROTEIN"/>
    <property type="match status" value="1"/>
</dbReference>
<evidence type="ECO:0000256" key="8">
    <source>
        <dbReference type="ARBA" id="ARBA00023065"/>
    </source>
</evidence>
<evidence type="ECO:0000256" key="5">
    <source>
        <dbReference type="ARBA" id="ARBA00022692"/>
    </source>
</evidence>
<keyword evidence="6 12" id="KW-1133">Transmembrane helix</keyword>
<dbReference type="CDD" id="cd11493">
    <property type="entry name" value="SLC5sbd_NIS-like_u1"/>
    <property type="match status" value="1"/>
</dbReference>
<feature type="transmembrane region" description="Helical" evidence="12">
    <location>
        <begin position="6"/>
        <end position="22"/>
    </location>
</feature>
<evidence type="ECO:0000256" key="10">
    <source>
        <dbReference type="ARBA" id="ARBA00023201"/>
    </source>
</evidence>
<evidence type="ECO:0000256" key="7">
    <source>
        <dbReference type="ARBA" id="ARBA00023053"/>
    </source>
</evidence>
<evidence type="ECO:0000256" key="3">
    <source>
        <dbReference type="ARBA" id="ARBA00022448"/>
    </source>
</evidence>
<evidence type="ECO:0000313" key="13">
    <source>
        <dbReference type="EMBL" id="EAT59543.1"/>
    </source>
</evidence>
<keyword evidence="3" id="KW-0813">Transport</keyword>
<feature type="transmembrane region" description="Helical" evidence="12">
    <location>
        <begin position="383"/>
        <end position="405"/>
    </location>
</feature>
<keyword evidence="10" id="KW-0739">Sodium transport</keyword>
<keyword evidence="5 12" id="KW-0812">Transmembrane</keyword>
<dbReference type="InterPro" id="IPR001734">
    <property type="entry name" value="Na/solute_symporter"/>
</dbReference>
<evidence type="ECO:0000256" key="4">
    <source>
        <dbReference type="ARBA" id="ARBA00022475"/>
    </source>
</evidence>
<dbReference type="Pfam" id="PF00474">
    <property type="entry name" value="SSF"/>
    <property type="match status" value="1"/>
</dbReference>
<comment type="caution">
    <text evidence="13">The sequence shown here is derived from an EMBL/GenBank/DDBJ whole genome shotgun (WGS) entry which is preliminary data.</text>
</comment>
<gene>
    <name evidence="13" type="ORF">CferDRAFT_1550</name>
</gene>
<feature type="transmembrane region" description="Helical" evidence="12">
    <location>
        <begin position="148"/>
        <end position="169"/>
    </location>
</feature>
<feature type="transmembrane region" description="Helical" evidence="12">
    <location>
        <begin position="230"/>
        <end position="249"/>
    </location>
</feature>
<reference evidence="13 14" key="2">
    <citation type="submission" date="2006-07" db="EMBL/GenBank/DDBJ databases">
        <title>Sequencing of the draft genome and assembly of Chlorobium ferroxidans DSM 13031.</title>
        <authorList>
            <consortium name="US DOE Joint Genome Institute (JGI-PGF)"/>
            <person name="Copeland A."/>
            <person name="Lucas S."/>
            <person name="Lapidus A."/>
            <person name="Barry K."/>
            <person name="Glavina del Rio T."/>
            <person name="Dalin E."/>
            <person name="Tice H."/>
            <person name="Bruce D."/>
            <person name="Pitluck S."/>
            <person name="Richardson P."/>
        </authorList>
    </citation>
    <scope>NUCLEOTIDE SEQUENCE [LARGE SCALE GENOMIC DNA]</scope>
    <source>
        <strain evidence="13 14">DSM 13031</strain>
    </source>
</reference>
<reference evidence="13 14" key="1">
    <citation type="submission" date="2006-07" db="EMBL/GenBank/DDBJ databases">
        <title>Annotation of the draft genome assembly of Chlorobium ferroxidans DSM 13031.</title>
        <authorList>
            <consortium name="US DOE Joint Genome Institute (JGI-ORNL)"/>
            <person name="Larimer F."/>
            <person name="Land M."/>
            <person name="Hauser L."/>
        </authorList>
    </citation>
    <scope>NUCLEOTIDE SEQUENCE [LARGE SCALE GENOMIC DNA]</scope>
    <source>
        <strain evidence="13 14">DSM 13031</strain>
    </source>
</reference>
<dbReference type="Gene3D" id="1.20.1730.10">
    <property type="entry name" value="Sodium/glucose cotransporter"/>
    <property type="match status" value="1"/>
</dbReference>
<evidence type="ECO:0000313" key="14">
    <source>
        <dbReference type="Proteomes" id="UP000004162"/>
    </source>
</evidence>
<dbReference type="OrthoDB" id="9803597at2"/>
<dbReference type="PANTHER" id="PTHR42985">
    <property type="entry name" value="SODIUM-COUPLED MONOCARBOXYLATE TRANSPORTER"/>
    <property type="match status" value="1"/>
</dbReference>
<comment type="subcellular location">
    <subcellularLocation>
        <location evidence="1">Cell membrane</location>
        <topology evidence="1">Multi-pass membrane protein</topology>
    </subcellularLocation>
</comment>
<dbReference type="InterPro" id="IPR051163">
    <property type="entry name" value="Sodium:Solute_Symporter_SSF"/>
</dbReference>
<evidence type="ECO:0000256" key="11">
    <source>
        <dbReference type="RuleBase" id="RU362091"/>
    </source>
</evidence>
<feature type="transmembrane region" description="Helical" evidence="12">
    <location>
        <begin position="440"/>
        <end position="461"/>
    </location>
</feature>
<keyword evidence="14" id="KW-1185">Reference proteome</keyword>
<feature type="transmembrane region" description="Helical" evidence="12">
    <location>
        <begin position="412"/>
        <end position="434"/>
    </location>
</feature>
<feature type="transmembrane region" description="Helical" evidence="12">
    <location>
        <begin position="306"/>
        <end position="330"/>
    </location>
</feature>
<dbReference type="RefSeq" id="WP_006365675.1">
    <property type="nucleotide sequence ID" value="NZ_AASE01000003.1"/>
</dbReference>